<organism evidence="2 3">
    <name type="scientific">Thelephora terrestris</name>
    <dbReference type="NCBI Taxonomy" id="56493"/>
    <lineage>
        <taxon>Eukaryota</taxon>
        <taxon>Fungi</taxon>
        <taxon>Dikarya</taxon>
        <taxon>Basidiomycota</taxon>
        <taxon>Agaricomycotina</taxon>
        <taxon>Agaricomycetes</taxon>
        <taxon>Thelephorales</taxon>
        <taxon>Thelephoraceae</taxon>
        <taxon>Thelephora</taxon>
    </lineage>
</organism>
<protein>
    <submittedName>
        <fullName evidence="2">Methyltransferase domain-containing protein</fullName>
    </submittedName>
</protein>
<dbReference type="InterPro" id="IPR029063">
    <property type="entry name" value="SAM-dependent_MTases_sf"/>
</dbReference>
<dbReference type="SUPFAM" id="SSF53335">
    <property type="entry name" value="S-adenosyl-L-methionine-dependent methyltransferases"/>
    <property type="match status" value="1"/>
</dbReference>
<keyword evidence="3" id="KW-1185">Reference proteome</keyword>
<proteinExistence type="predicted"/>
<comment type="caution">
    <text evidence="2">The sequence shown here is derived from an EMBL/GenBank/DDBJ whole genome shotgun (WGS) entry which is preliminary data.</text>
</comment>
<dbReference type="Pfam" id="PF13679">
    <property type="entry name" value="Methyltransf_32"/>
    <property type="match status" value="1"/>
</dbReference>
<reference evidence="2" key="2">
    <citation type="submission" date="2020-11" db="EMBL/GenBank/DDBJ databases">
        <authorList>
            <consortium name="DOE Joint Genome Institute"/>
            <person name="Kuo A."/>
            <person name="Miyauchi S."/>
            <person name="Kiss E."/>
            <person name="Drula E."/>
            <person name="Kohler A."/>
            <person name="Sanchez-Garcia M."/>
            <person name="Andreopoulos B."/>
            <person name="Barry K.W."/>
            <person name="Bonito G."/>
            <person name="Buee M."/>
            <person name="Carver A."/>
            <person name="Chen C."/>
            <person name="Cichocki N."/>
            <person name="Clum A."/>
            <person name="Culley D."/>
            <person name="Crous P.W."/>
            <person name="Fauchery L."/>
            <person name="Girlanda M."/>
            <person name="Hayes R."/>
            <person name="Keri Z."/>
            <person name="Labutti K."/>
            <person name="Lipzen A."/>
            <person name="Lombard V."/>
            <person name="Magnuson J."/>
            <person name="Maillard F."/>
            <person name="Morin E."/>
            <person name="Murat C."/>
            <person name="Nolan M."/>
            <person name="Ohm R."/>
            <person name="Pangilinan J."/>
            <person name="Pereira M."/>
            <person name="Perotto S."/>
            <person name="Peter M."/>
            <person name="Riley R."/>
            <person name="Sitrit Y."/>
            <person name="Stielow B."/>
            <person name="Szollosi G."/>
            <person name="Zifcakova L."/>
            <person name="Stursova M."/>
            <person name="Spatafora J.W."/>
            <person name="Tedersoo L."/>
            <person name="Vaario L.-M."/>
            <person name="Yamada A."/>
            <person name="Yan M."/>
            <person name="Wang P."/>
            <person name="Xu J."/>
            <person name="Bruns T."/>
            <person name="Baldrian P."/>
            <person name="Vilgalys R."/>
            <person name="Henrissat B."/>
            <person name="Grigoriev I.V."/>
            <person name="Hibbett D."/>
            <person name="Nagy L.G."/>
            <person name="Martin F.M."/>
        </authorList>
    </citation>
    <scope>NUCLEOTIDE SEQUENCE</scope>
    <source>
        <strain evidence="2">UH-Tt-Lm1</strain>
    </source>
</reference>
<dbReference type="Gene3D" id="3.40.50.150">
    <property type="entry name" value="Vaccinia Virus protein VP39"/>
    <property type="match status" value="1"/>
</dbReference>
<dbReference type="EMBL" id="WIUZ02000022">
    <property type="protein sequence ID" value="KAF9778665.1"/>
    <property type="molecule type" value="Genomic_DNA"/>
</dbReference>
<dbReference type="PANTHER" id="PTHR12496:SF0">
    <property type="entry name" value="METHYLTRANSFERASE DOMAIN-CONTAINING PROTEIN"/>
    <property type="match status" value="1"/>
</dbReference>
<dbReference type="OrthoDB" id="10258156at2759"/>
<dbReference type="GO" id="GO:0032259">
    <property type="term" value="P:methylation"/>
    <property type="evidence" value="ECO:0007669"/>
    <property type="project" value="UniProtKB-KW"/>
</dbReference>
<dbReference type="PANTHER" id="PTHR12496">
    <property type="entry name" value="CGI-41 METHYLTRANSFERASE"/>
    <property type="match status" value="1"/>
</dbReference>
<evidence type="ECO:0000313" key="2">
    <source>
        <dbReference type="EMBL" id="KAF9778665.1"/>
    </source>
</evidence>
<evidence type="ECO:0000313" key="3">
    <source>
        <dbReference type="Proteomes" id="UP000736335"/>
    </source>
</evidence>
<evidence type="ECO:0000259" key="1">
    <source>
        <dbReference type="Pfam" id="PF13679"/>
    </source>
</evidence>
<dbReference type="AlphaFoldDB" id="A0A9P6L1N8"/>
<sequence length="464" mass="51515">MPSDQYLDCLQKFLASSLPKSLFVAHPNDVAKPSFMLPPEWETWWDWAASTPEPWVELLSYYVGQRPCSNIPSSLSQLIDNVKVLQLTRSQGLPPVPAGDGSQSHEIQYANTDTGRQAPRQGMSPKKQHEVSAMTAHITQVLRTSSALKGAHHVVDIGAGQGYLSWNLRALGMHVLALDSSAIQANGAERRRSYGKVSGGQGSLTYKIAKVTPNSLLQSVDEWITALSPTAELHPPSVVFVALHACGSLTADILRTSVSAMRGSNGEKHGWTLKAAFVVGCCYNMMEEKDFTLYSDVARGDCPLSPSHLQLAAQVPSTWLDHKAQAAFALRKVSWRALLEVATTESDSTNGCLTEKRRLGRVNNALYQRWDQFLRMSLEKMHKIPIPGMELFPEKLVRLEKQLSTLHTLRCLLGPCVESFIIWDRYTWLKEVSECGTYFEVHLLNLFDQSQASGRNILIDIISN</sequence>
<gene>
    <name evidence="2" type="ORF">BJ322DRAFT_1091865</name>
</gene>
<feature type="domain" description="Methyltransferase" evidence="1">
    <location>
        <begin position="126"/>
        <end position="288"/>
    </location>
</feature>
<dbReference type="Proteomes" id="UP000736335">
    <property type="component" value="Unassembled WGS sequence"/>
</dbReference>
<keyword evidence="2" id="KW-0808">Transferase</keyword>
<reference evidence="2" key="1">
    <citation type="journal article" date="2020" name="Nat. Commun.">
        <title>Large-scale genome sequencing of mycorrhizal fungi provides insights into the early evolution of symbiotic traits.</title>
        <authorList>
            <person name="Miyauchi S."/>
            <person name="Kiss E."/>
            <person name="Kuo A."/>
            <person name="Drula E."/>
            <person name="Kohler A."/>
            <person name="Sanchez-Garcia M."/>
            <person name="Morin E."/>
            <person name="Andreopoulos B."/>
            <person name="Barry K.W."/>
            <person name="Bonito G."/>
            <person name="Buee M."/>
            <person name="Carver A."/>
            <person name="Chen C."/>
            <person name="Cichocki N."/>
            <person name="Clum A."/>
            <person name="Culley D."/>
            <person name="Crous P.W."/>
            <person name="Fauchery L."/>
            <person name="Girlanda M."/>
            <person name="Hayes R.D."/>
            <person name="Keri Z."/>
            <person name="LaButti K."/>
            <person name="Lipzen A."/>
            <person name="Lombard V."/>
            <person name="Magnuson J."/>
            <person name="Maillard F."/>
            <person name="Murat C."/>
            <person name="Nolan M."/>
            <person name="Ohm R.A."/>
            <person name="Pangilinan J."/>
            <person name="Pereira M.F."/>
            <person name="Perotto S."/>
            <person name="Peter M."/>
            <person name="Pfister S."/>
            <person name="Riley R."/>
            <person name="Sitrit Y."/>
            <person name="Stielow J.B."/>
            <person name="Szollosi G."/>
            <person name="Zifcakova L."/>
            <person name="Stursova M."/>
            <person name="Spatafora J.W."/>
            <person name="Tedersoo L."/>
            <person name="Vaario L.M."/>
            <person name="Yamada A."/>
            <person name="Yan M."/>
            <person name="Wang P."/>
            <person name="Xu J."/>
            <person name="Bruns T."/>
            <person name="Baldrian P."/>
            <person name="Vilgalys R."/>
            <person name="Dunand C."/>
            <person name="Henrissat B."/>
            <person name="Grigoriev I.V."/>
            <person name="Hibbett D."/>
            <person name="Nagy L.G."/>
            <person name="Martin F.M."/>
        </authorList>
    </citation>
    <scope>NUCLEOTIDE SEQUENCE</scope>
    <source>
        <strain evidence="2">UH-Tt-Lm1</strain>
    </source>
</reference>
<dbReference type="InterPro" id="IPR052220">
    <property type="entry name" value="METTL25"/>
</dbReference>
<keyword evidence="2" id="KW-0489">Methyltransferase</keyword>
<accession>A0A9P6L1N8</accession>
<dbReference type="InterPro" id="IPR025714">
    <property type="entry name" value="Methyltranfer_dom"/>
</dbReference>
<name>A0A9P6L1N8_9AGAM</name>
<dbReference type="GO" id="GO:0008168">
    <property type="term" value="F:methyltransferase activity"/>
    <property type="evidence" value="ECO:0007669"/>
    <property type="project" value="UniProtKB-KW"/>
</dbReference>